<dbReference type="EMBL" id="BPVZ01000051">
    <property type="protein sequence ID" value="GKV18969.1"/>
    <property type="molecule type" value="Genomic_DNA"/>
</dbReference>
<feature type="compositionally biased region" description="Polar residues" evidence="2">
    <location>
        <begin position="1158"/>
        <end position="1169"/>
    </location>
</feature>
<feature type="compositionally biased region" description="Low complexity" evidence="2">
    <location>
        <begin position="836"/>
        <end position="847"/>
    </location>
</feature>
<feature type="compositionally biased region" description="Low complexity" evidence="2">
    <location>
        <begin position="38"/>
        <end position="57"/>
    </location>
</feature>
<evidence type="ECO:0000256" key="2">
    <source>
        <dbReference type="SAM" id="MobiDB-lite"/>
    </source>
</evidence>
<feature type="compositionally biased region" description="Basic and acidic residues" evidence="2">
    <location>
        <begin position="987"/>
        <end position="1008"/>
    </location>
</feature>
<evidence type="ECO:0000313" key="3">
    <source>
        <dbReference type="EMBL" id="GKV18969.1"/>
    </source>
</evidence>
<feature type="compositionally biased region" description="Polar residues" evidence="2">
    <location>
        <begin position="1115"/>
        <end position="1125"/>
    </location>
</feature>
<evidence type="ECO:0000313" key="4">
    <source>
        <dbReference type="Proteomes" id="UP001054252"/>
    </source>
</evidence>
<feature type="region of interest" description="Disordered" evidence="2">
    <location>
        <begin position="1407"/>
        <end position="1509"/>
    </location>
</feature>
<feature type="compositionally biased region" description="Polar residues" evidence="2">
    <location>
        <begin position="956"/>
        <end position="966"/>
    </location>
</feature>
<feature type="compositionally biased region" description="Basic and acidic residues" evidence="2">
    <location>
        <begin position="1499"/>
        <end position="1509"/>
    </location>
</feature>
<feature type="coiled-coil region" evidence="1">
    <location>
        <begin position="709"/>
        <end position="758"/>
    </location>
</feature>
<feature type="compositionally biased region" description="Low complexity" evidence="2">
    <location>
        <begin position="1052"/>
        <end position="1061"/>
    </location>
</feature>
<feature type="compositionally biased region" description="Basic residues" evidence="2">
    <location>
        <begin position="856"/>
        <end position="866"/>
    </location>
</feature>
<feature type="compositionally biased region" description="Basic and acidic residues" evidence="2">
    <location>
        <begin position="1361"/>
        <end position="1370"/>
    </location>
</feature>
<feature type="compositionally biased region" description="Polar residues" evidence="2">
    <location>
        <begin position="97"/>
        <end position="118"/>
    </location>
</feature>
<protein>
    <recommendedName>
        <fullName evidence="5">Protein MODIFIER OF SNC1 1</fullName>
    </recommendedName>
</protein>
<feature type="region of interest" description="Disordered" evidence="2">
    <location>
        <begin position="429"/>
        <end position="462"/>
    </location>
</feature>
<feature type="compositionally biased region" description="Polar residues" evidence="2">
    <location>
        <begin position="1410"/>
        <end position="1433"/>
    </location>
</feature>
<dbReference type="GO" id="GO:0040029">
    <property type="term" value="P:epigenetic regulation of gene expression"/>
    <property type="evidence" value="ECO:0007669"/>
    <property type="project" value="TreeGrafter"/>
</dbReference>
<comment type="caution">
    <text evidence="3">The sequence shown here is derived from an EMBL/GenBank/DDBJ whole genome shotgun (WGS) entry which is preliminary data.</text>
</comment>
<feature type="compositionally biased region" description="Polar residues" evidence="2">
    <location>
        <begin position="870"/>
        <end position="885"/>
    </location>
</feature>
<feature type="compositionally biased region" description="Basic and acidic residues" evidence="2">
    <location>
        <begin position="636"/>
        <end position="645"/>
    </location>
</feature>
<feature type="compositionally biased region" description="Low complexity" evidence="2">
    <location>
        <begin position="70"/>
        <end position="87"/>
    </location>
</feature>
<feature type="region of interest" description="Disordered" evidence="2">
    <location>
        <begin position="299"/>
        <end position="320"/>
    </location>
</feature>
<reference evidence="3 4" key="1">
    <citation type="journal article" date="2021" name="Commun. Biol.">
        <title>The genome of Shorea leprosula (Dipterocarpaceae) highlights the ecological relevance of drought in aseasonal tropical rainforests.</title>
        <authorList>
            <person name="Ng K.K.S."/>
            <person name="Kobayashi M.J."/>
            <person name="Fawcett J.A."/>
            <person name="Hatakeyama M."/>
            <person name="Paape T."/>
            <person name="Ng C.H."/>
            <person name="Ang C.C."/>
            <person name="Tnah L.H."/>
            <person name="Lee C.T."/>
            <person name="Nishiyama T."/>
            <person name="Sese J."/>
            <person name="O'Brien M.J."/>
            <person name="Copetti D."/>
            <person name="Mohd Noor M.I."/>
            <person name="Ong R.C."/>
            <person name="Putra M."/>
            <person name="Sireger I.Z."/>
            <person name="Indrioko S."/>
            <person name="Kosugi Y."/>
            <person name="Izuno A."/>
            <person name="Isagi Y."/>
            <person name="Lee S.L."/>
            <person name="Shimizu K.K."/>
        </authorList>
    </citation>
    <scope>NUCLEOTIDE SEQUENCE [LARGE SCALE GENOMIC DNA]</scope>
    <source>
        <strain evidence="3">214</strain>
    </source>
</reference>
<sequence length="1509" mass="163398">MTVLGKVAVPKPINLPSQRLENHGLDPNVEIVPKGTLSWGSKSSSSSNAWGSSTPSPNTDGGGGSPSHLSARPSSGGSGTRPSTAGSDRAQEPANAWCSNSRPSSASGAITSNQTSFASLRPRSAETRPGSSHLSRFAEPVSESSGAWSAAGTAEKLLTLTADRGSHGLPGSSSSEVAAMKERIDAPFVGDVSVCENVRGGTSSSWRRDNPPYPEDGVHPSVEKWHADPQGPHPFPNAGIHPQHYDAWHGPSINNHPGGVWYRGPTGGRPYGSPVPSGPGCFPLEPFPYYRPQISGTALANPQPVPPPGAGPRGHHPKNGDMYRPPMPDAYVRPAMPIRPGFYPHHVAYDGYFGPPMGYCNPSERDIQFMGMAAGPAPYNRYPGPNAPNISNAHARGSGYGHSGKAVASEHVESDHSHDTKQPYKVLLKQRDGWDGKDERKSEYNIPTSVEKDSQQKASSWENDWKAEHRDKELNLRGTVCEEAPVDQCSDGSVSMKVKSPETAENAKTYVNFSAEGMEHPASSSEVSAASKDSSLIKKIEGLNAKARVSDGRYDATYVSNKEEQKSKSHVNVKPIHSLNEGVTGSGAVYPDRMHGPAISNSASNEIGTYVVDRSLDSTAASGAVIPRRSSHGVHCRTDHRDRGRFNSQEVDGWQKKPTAGLQNSKLNVQDHLSGAAEKSGYPQARDEGEPVQTIHDPSANQVQRAMRVEVAKQRAKQLQKEEEERERDQKAKALAKLEELNRRTQAVESSAQRLGADTCSAIQNKQEGSAPPSKFETSGLAVVSNPNVILDVGEGITQVEKSTVLSNELPPESTKGAKGDSTEEHAQPLTLPEGANNADPPCNNAPEVTNGSAPKQKRLSCRQKHNIPLQKSSTDISVSANTSEAPKGQPDTAVDVASSTEVVANEIASNTILNSAQNITTESSMQQRRKSGKYSRNKHKVEEASSMAALPSGMSEETNIINNSVEGKAKSSDSELVFNSVQSLSESKEANQSLERKSSSPNEEFHGKVNNQWKTQHSRRAARNPQPHWAPVRSHNRNEATEEVNQKMDVDVGSSSVKSDPQLQNNPKNKRAEIERYIPKPAAKEMAQQGIIQQHVAPLDNQTRVDETVWRTDSAQGAATTTELRSGDGRQYRQGKGHGPWRQRASAESSMHHMQDGQPSNPNNNAHKSTLYQQNQKIDANLVKEQPNYDEWNSDDGWNIPDPPDSSIPLSVSVARDQGVAARGKRHVTKGHRGIRKSHESDHKKLTISEAEPNTLSPLADTSQTDFPATSKENRAGDRTLSWQPKSSTPNQGGNRPDGSQNVGAENGKGNRKDSNSQGRVHLPPHRPHKQTSEGMAQPQPFSDLSVPEKGNVEGTVEMGHQDTKRERSVGSTKGRPCSPNHDAGILTEPPPSNVETQLEQHMLGLHKNGNQNNQFSTEQESHGDWSSSGQKHNLPANRDRLRHNSRYEYQPVGPQNNNRAKNPEGPKDGSHNTGGRFRERGHGHSRRGGGNFHGRRSGNDRVDGGND</sequence>
<feature type="region of interest" description="Disordered" evidence="2">
    <location>
        <begin position="560"/>
        <end position="588"/>
    </location>
</feature>
<organism evidence="3 4">
    <name type="scientific">Rubroshorea leprosula</name>
    <dbReference type="NCBI Taxonomy" id="152421"/>
    <lineage>
        <taxon>Eukaryota</taxon>
        <taxon>Viridiplantae</taxon>
        <taxon>Streptophyta</taxon>
        <taxon>Embryophyta</taxon>
        <taxon>Tracheophyta</taxon>
        <taxon>Spermatophyta</taxon>
        <taxon>Magnoliopsida</taxon>
        <taxon>eudicotyledons</taxon>
        <taxon>Gunneridae</taxon>
        <taxon>Pentapetalae</taxon>
        <taxon>rosids</taxon>
        <taxon>malvids</taxon>
        <taxon>Malvales</taxon>
        <taxon>Dipterocarpaceae</taxon>
        <taxon>Rubroshorea</taxon>
    </lineage>
</organism>
<gene>
    <name evidence="3" type="ORF">SLEP1_g29275</name>
</gene>
<dbReference type="Proteomes" id="UP001054252">
    <property type="component" value="Unassembled WGS sequence"/>
</dbReference>
<proteinExistence type="predicted"/>
<keyword evidence="1" id="KW-0175">Coiled coil</keyword>
<feature type="region of interest" description="Disordered" evidence="2">
    <location>
        <begin position="1115"/>
        <end position="1169"/>
    </location>
</feature>
<feature type="compositionally biased region" description="Polar residues" evidence="2">
    <location>
        <begin position="1253"/>
        <end position="1269"/>
    </location>
</feature>
<accession>A0AAV5JWE6</accession>
<feature type="region of interest" description="Disordered" evidence="2">
    <location>
        <begin position="1"/>
        <end position="149"/>
    </location>
</feature>
<dbReference type="PANTHER" id="PTHR34805">
    <property type="entry name" value="PROTEIN MODIFIER OF SNC1 1"/>
    <property type="match status" value="1"/>
</dbReference>
<feature type="compositionally biased region" description="Basic and acidic residues" evidence="2">
    <location>
        <begin position="1463"/>
        <end position="1484"/>
    </location>
</feature>
<keyword evidence="4" id="KW-1185">Reference proteome</keyword>
<feature type="compositionally biased region" description="Polar residues" evidence="2">
    <location>
        <begin position="913"/>
        <end position="927"/>
    </location>
</feature>
<feature type="compositionally biased region" description="Basic residues" evidence="2">
    <location>
        <begin position="1224"/>
        <end position="1237"/>
    </location>
</feature>
<feature type="region of interest" description="Disordered" evidence="2">
    <location>
        <begin position="802"/>
        <end position="896"/>
    </location>
</feature>
<evidence type="ECO:0000256" key="1">
    <source>
        <dbReference type="SAM" id="Coils"/>
    </source>
</evidence>
<feature type="compositionally biased region" description="Polar residues" evidence="2">
    <location>
        <begin position="1282"/>
        <end position="1305"/>
    </location>
</feature>
<feature type="region of interest" description="Disordered" evidence="2">
    <location>
        <begin position="1189"/>
        <end position="1395"/>
    </location>
</feature>
<feature type="compositionally biased region" description="Basic residues" evidence="2">
    <location>
        <begin position="928"/>
        <end position="940"/>
    </location>
</feature>
<feature type="compositionally biased region" description="Basic and acidic residues" evidence="2">
    <location>
        <begin position="816"/>
        <end position="827"/>
    </location>
</feature>
<feature type="region of interest" description="Disordered" evidence="2">
    <location>
        <begin position="627"/>
        <end position="699"/>
    </location>
</feature>
<feature type="region of interest" description="Disordered" evidence="2">
    <location>
        <begin position="913"/>
        <end position="1077"/>
    </location>
</feature>
<feature type="compositionally biased region" description="Basic and acidic residues" evidence="2">
    <location>
        <begin position="1037"/>
        <end position="1051"/>
    </location>
</feature>
<dbReference type="PANTHER" id="PTHR34805:SF1">
    <property type="entry name" value="PROTEIN MODIFIER OF SNC1 1"/>
    <property type="match status" value="1"/>
</dbReference>
<dbReference type="InterPro" id="IPR038808">
    <property type="entry name" value="MOS1-like"/>
</dbReference>
<name>A0AAV5JWE6_9ROSI</name>
<feature type="compositionally biased region" description="Basic and acidic residues" evidence="2">
    <location>
        <begin position="1238"/>
        <end position="1248"/>
    </location>
</feature>
<evidence type="ECO:0008006" key="5">
    <source>
        <dbReference type="Google" id="ProtNLM"/>
    </source>
</evidence>
<feature type="compositionally biased region" description="Basic and acidic residues" evidence="2">
    <location>
        <begin position="429"/>
        <end position="443"/>
    </location>
</feature>